<gene>
    <name evidence="1" type="ORF">V1525DRAFT_401226</name>
</gene>
<name>A0ACC3T330_LIPKO</name>
<evidence type="ECO:0000313" key="1">
    <source>
        <dbReference type="EMBL" id="KAK9238318.1"/>
    </source>
</evidence>
<proteinExistence type="predicted"/>
<evidence type="ECO:0000313" key="2">
    <source>
        <dbReference type="Proteomes" id="UP001433508"/>
    </source>
</evidence>
<reference evidence="2" key="1">
    <citation type="journal article" date="2024" name="Front. Bioeng. Biotechnol.">
        <title>Genome-scale model development and genomic sequencing of the oleaginous clade Lipomyces.</title>
        <authorList>
            <person name="Czajka J.J."/>
            <person name="Han Y."/>
            <person name="Kim J."/>
            <person name="Mondo S.J."/>
            <person name="Hofstad B.A."/>
            <person name="Robles A."/>
            <person name="Haridas S."/>
            <person name="Riley R."/>
            <person name="LaButti K."/>
            <person name="Pangilinan J."/>
            <person name="Andreopoulos W."/>
            <person name="Lipzen A."/>
            <person name="Yan J."/>
            <person name="Wang M."/>
            <person name="Ng V."/>
            <person name="Grigoriev I.V."/>
            <person name="Spatafora J.W."/>
            <person name="Magnuson J.K."/>
            <person name="Baker S.E."/>
            <person name="Pomraning K.R."/>
        </authorList>
    </citation>
    <scope>NUCLEOTIDE SEQUENCE [LARGE SCALE GENOMIC DNA]</scope>
    <source>
        <strain evidence="2">CBS 7786</strain>
    </source>
</reference>
<sequence>MSSNNTTVPFFKKPSSAKFANARRRRDGAPDPGLRSSSPSSSDRSDESDTDKSAITATTAASLSKKRKRTGGISDTITSTSNGPSKRESDGRSAAVPLAVEHKSTGSTSVSNLTDVTKTSAMFDEEFLLGKKKKSDNAEIKDTETRGQDGVYTGMANYKKFITPRETLAKKIGPVKAPSNIRSSTVTDYQPDVCKDYKQTGFCGYGDSCKFLHIRENYKAGWQLDKEWEELQRKKGKA</sequence>
<accession>A0ACC3T330</accession>
<dbReference type="EMBL" id="MU971357">
    <property type="protein sequence ID" value="KAK9238318.1"/>
    <property type="molecule type" value="Genomic_DNA"/>
</dbReference>
<keyword evidence="2" id="KW-1185">Reference proteome</keyword>
<organism evidence="1 2">
    <name type="scientific">Lipomyces kononenkoae</name>
    <name type="common">Yeast</name>
    <dbReference type="NCBI Taxonomy" id="34357"/>
    <lineage>
        <taxon>Eukaryota</taxon>
        <taxon>Fungi</taxon>
        <taxon>Dikarya</taxon>
        <taxon>Ascomycota</taxon>
        <taxon>Saccharomycotina</taxon>
        <taxon>Lipomycetes</taxon>
        <taxon>Lipomycetales</taxon>
        <taxon>Lipomycetaceae</taxon>
        <taxon>Lipomyces</taxon>
    </lineage>
</organism>
<comment type="caution">
    <text evidence="1">The sequence shown here is derived from an EMBL/GenBank/DDBJ whole genome shotgun (WGS) entry which is preliminary data.</text>
</comment>
<protein>
    <submittedName>
        <fullName evidence="1">Uncharacterized protein</fullName>
    </submittedName>
</protein>
<dbReference type="Proteomes" id="UP001433508">
    <property type="component" value="Unassembled WGS sequence"/>
</dbReference>